<reference evidence="1" key="1">
    <citation type="submission" date="2021-02" db="EMBL/GenBank/DDBJ databases">
        <authorList>
            <consortium name="DOE Joint Genome Institute"/>
            <person name="Ahrendt S."/>
            <person name="Looney B.P."/>
            <person name="Miyauchi S."/>
            <person name="Morin E."/>
            <person name="Drula E."/>
            <person name="Courty P.E."/>
            <person name="Chicoki N."/>
            <person name="Fauchery L."/>
            <person name="Kohler A."/>
            <person name="Kuo A."/>
            <person name="Labutti K."/>
            <person name="Pangilinan J."/>
            <person name="Lipzen A."/>
            <person name="Riley R."/>
            <person name="Andreopoulos W."/>
            <person name="He G."/>
            <person name="Johnson J."/>
            <person name="Barry K.W."/>
            <person name="Grigoriev I.V."/>
            <person name="Nagy L."/>
            <person name="Hibbett D."/>
            <person name="Henrissat B."/>
            <person name="Matheny P.B."/>
            <person name="Labbe J."/>
            <person name="Martin F."/>
        </authorList>
    </citation>
    <scope>NUCLEOTIDE SEQUENCE</scope>
    <source>
        <strain evidence="1">EC-137</strain>
    </source>
</reference>
<reference evidence="1" key="2">
    <citation type="journal article" date="2022" name="New Phytol.">
        <title>Evolutionary transition to the ectomycorrhizal habit in the genomes of a hyperdiverse lineage of mushroom-forming fungi.</title>
        <authorList>
            <person name="Looney B."/>
            <person name="Miyauchi S."/>
            <person name="Morin E."/>
            <person name="Drula E."/>
            <person name="Courty P.E."/>
            <person name="Kohler A."/>
            <person name="Kuo A."/>
            <person name="LaButti K."/>
            <person name="Pangilinan J."/>
            <person name="Lipzen A."/>
            <person name="Riley R."/>
            <person name="Andreopoulos W."/>
            <person name="He G."/>
            <person name="Johnson J."/>
            <person name="Nolan M."/>
            <person name="Tritt A."/>
            <person name="Barry K.W."/>
            <person name="Grigoriev I.V."/>
            <person name="Nagy L.G."/>
            <person name="Hibbett D."/>
            <person name="Henrissat B."/>
            <person name="Matheny P.B."/>
            <person name="Labbe J."/>
            <person name="Martin F.M."/>
        </authorList>
    </citation>
    <scope>NUCLEOTIDE SEQUENCE</scope>
    <source>
        <strain evidence="1">EC-137</strain>
    </source>
</reference>
<sequence length="522" mass="58611">MNQYLWGNISADMDYEMEDPEEEIPIPANMNSEVLLMLFRCLRDRSLQDSTLGLLIVASHVCRRWRNVALGSPELWTTIPLKAGLRWAEVALERSKPEPIIIHIEATRSAPGPKQETVARVIRDLDRARKFSLNADGWPSPTLLDETILQPLRGLSAPLLEELSLVFRDAYPDAFGLLGAQPPTKLKTLTMHNAWFSGPLFTAPAFTGENLWSIRLTGDSPRATTASATQAKKNGIQAATQLSNRKGIPFPLPNITLHSLTRLEARAKFPSLRALHECLERLVALEELHLSHFAAVEEQKPPGEWSTGLGTHFLSLPGLQRLSLTGRGDYVADLFVSLRLHVSTKLSFICHLPIPRHDAFLQSMQRAVLSHYAQAPGCFRQVSCGENVRILYFSATDYDDAFKFYVELIDSASKASSLVREHHDFLHILLPSSPFRGLQTLYFNDVRVLEDMPPWRDSCRSLDQVSLVHIQARATYGLVDALNDRNLFPVLRSLSIKGDVDAQVLEPLVQSDRQPPVEIRKR</sequence>
<gene>
    <name evidence="1" type="ORF">K488DRAFT_84037</name>
</gene>
<name>A0ACB8QRB2_9AGAM</name>
<dbReference type="Proteomes" id="UP000814128">
    <property type="component" value="Unassembled WGS sequence"/>
</dbReference>
<protein>
    <submittedName>
        <fullName evidence="1">Uncharacterized protein</fullName>
    </submittedName>
</protein>
<dbReference type="EMBL" id="MU273501">
    <property type="protein sequence ID" value="KAI0034419.1"/>
    <property type="molecule type" value="Genomic_DNA"/>
</dbReference>
<organism evidence="1 2">
    <name type="scientific">Vararia minispora EC-137</name>
    <dbReference type="NCBI Taxonomy" id="1314806"/>
    <lineage>
        <taxon>Eukaryota</taxon>
        <taxon>Fungi</taxon>
        <taxon>Dikarya</taxon>
        <taxon>Basidiomycota</taxon>
        <taxon>Agaricomycotina</taxon>
        <taxon>Agaricomycetes</taxon>
        <taxon>Russulales</taxon>
        <taxon>Lachnocladiaceae</taxon>
        <taxon>Vararia</taxon>
    </lineage>
</organism>
<accession>A0ACB8QRB2</accession>
<proteinExistence type="predicted"/>
<keyword evidence="2" id="KW-1185">Reference proteome</keyword>
<comment type="caution">
    <text evidence="1">The sequence shown here is derived from an EMBL/GenBank/DDBJ whole genome shotgun (WGS) entry which is preliminary data.</text>
</comment>
<evidence type="ECO:0000313" key="2">
    <source>
        <dbReference type="Proteomes" id="UP000814128"/>
    </source>
</evidence>
<evidence type="ECO:0000313" key="1">
    <source>
        <dbReference type="EMBL" id="KAI0034419.1"/>
    </source>
</evidence>